<keyword evidence="2" id="KW-0808">Transferase</keyword>
<dbReference type="InterPro" id="IPR029063">
    <property type="entry name" value="SAM-dependent_MTases_sf"/>
</dbReference>
<organism evidence="5 6">
    <name type="scientific">Pycnococcus provasolii</name>
    <dbReference type="NCBI Taxonomy" id="41880"/>
    <lineage>
        <taxon>Eukaryota</taxon>
        <taxon>Viridiplantae</taxon>
        <taxon>Chlorophyta</taxon>
        <taxon>Pseudoscourfieldiophyceae</taxon>
        <taxon>Pseudoscourfieldiales</taxon>
        <taxon>Pycnococcaceae</taxon>
        <taxon>Pycnococcus</taxon>
    </lineage>
</organism>
<feature type="region of interest" description="Disordered" evidence="3">
    <location>
        <begin position="61"/>
        <end position="105"/>
    </location>
</feature>
<feature type="domain" description="Methyltransferase type 11" evidence="4">
    <location>
        <begin position="171"/>
        <end position="263"/>
    </location>
</feature>
<dbReference type="InterPro" id="IPR051422">
    <property type="entry name" value="AlkB_tRNA_MeTrf/Diox"/>
</dbReference>
<name>A0A830H3M0_9CHLO</name>
<dbReference type="SUPFAM" id="SSF53335">
    <property type="entry name" value="S-adenosyl-L-methionine-dependent methyltransferases"/>
    <property type="match status" value="1"/>
</dbReference>
<evidence type="ECO:0000256" key="1">
    <source>
        <dbReference type="ARBA" id="ARBA00022603"/>
    </source>
</evidence>
<dbReference type="GO" id="GO:0008757">
    <property type="term" value="F:S-adenosylmethionine-dependent methyltransferase activity"/>
    <property type="evidence" value="ECO:0007669"/>
    <property type="project" value="InterPro"/>
</dbReference>
<keyword evidence="1" id="KW-0489">Methyltransferase</keyword>
<keyword evidence="6" id="KW-1185">Reference proteome</keyword>
<proteinExistence type="predicted"/>
<evidence type="ECO:0000313" key="6">
    <source>
        <dbReference type="Proteomes" id="UP000660262"/>
    </source>
</evidence>
<dbReference type="InterPro" id="IPR013216">
    <property type="entry name" value="Methyltransf_11"/>
</dbReference>
<dbReference type="GO" id="GO:0005737">
    <property type="term" value="C:cytoplasm"/>
    <property type="evidence" value="ECO:0007669"/>
    <property type="project" value="TreeGrafter"/>
</dbReference>
<dbReference type="GO" id="GO:0002098">
    <property type="term" value="P:tRNA wobble uridine modification"/>
    <property type="evidence" value="ECO:0007669"/>
    <property type="project" value="TreeGrafter"/>
</dbReference>
<sequence length="376" mass="41051">MRKSFKISSSSLSRLVFPSFSRSFRSFMTLDDADAAMPGASSDADASAGGADADQIRTCCAAGSMGRKRRKREERKANKKLQNASSGGKKSGPTPPTPKMTPVPTDMLTTVDEERKRQNEHNKHALTSIEREHVMAVYDTVAEQWHATRYKPWPKVVDFVQTLPPRSLVADVGSGNGKHAAAATKLGHGVVCVDFSASLCAVSAASHGLDNVVGDAAAPPLRRGAFDAALSIAVLHHVATLERRQALVAETMRCLRVGGRALFYAWAREQERSGGTSGHEFGKHADVLVPWHHRTFEHGSKATADEAQRLEVCRAAAPAQHGVVDAEKRAVIYQRYCHVYEAGELDQLFEPIKDWVDVVRVYEDTGNHCVEARRTA</sequence>
<accession>A0A830H3M0</accession>
<comment type="caution">
    <text evidence="5">The sequence shown here is derived from an EMBL/GenBank/DDBJ whole genome shotgun (WGS) entry which is preliminary data.</text>
</comment>
<dbReference type="CDD" id="cd02440">
    <property type="entry name" value="AdoMet_MTases"/>
    <property type="match status" value="1"/>
</dbReference>
<reference evidence="5" key="1">
    <citation type="submission" date="2020-10" db="EMBL/GenBank/DDBJ databases">
        <title>Unveiling of a novel bifunctional photoreceptor, Dualchrome1, isolated from a cosmopolitan green alga.</title>
        <authorList>
            <person name="Suzuki S."/>
            <person name="Kawachi M."/>
        </authorList>
    </citation>
    <scope>NUCLEOTIDE SEQUENCE</scope>
    <source>
        <strain evidence="5">NIES 2893</strain>
    </source>
</reference>
<dbReference type="EMBL" id="BNJQ01000001">
    <property type="protein sequence ID" value="GHP01604.1"/>
    <property type="molecule type" value="Genomic_DNA"/>
</dbReference>
<evidence type="ECO:0000313" key="5">
    <source>
        <dbReference type="EMBL" id="GHP01604.1"/>
    </source>
</evidence>
<protein>
    <recommendedName>
        <fullName evidence="4">Methyltransferase type 11 domain-containing protein</fullName>
    </recommendedName>
</protein>
<feature type="compositionally biased region" description="Basic residues" evidence="3">
    <location>
        <begin position="66"/>
        <end position="79"/>
    </location>
</feature>
<dbReference type="Pfam" id="PF08241">
    <property type="entry name" value="Methyltransf_11"/>
    <property type="match status" value="1"/>
</dbReference>
<dbReference type="PANTHER" id="PTHR13069:SF21">
    <property type="entry name" value="ALKYLATED DNA REPAIR PROTEIN ALKB HOMOLOG 8"/>
    <property type="match status" value="1"/>
</dbReference>
<dbReference type="GO" id="GO:0106335">
    <property type="term" value="F:tRNA (5-carboxymethyluridine(34)-5-O)-methyltransferase activity"/>
    <property type="evidence" value="ECO:0007669"/>
    <property type="project" value="TreeGrafter"/>
</dbReference>
<evidence type="ECO:0000256" key="2">
    <source>
        <dbReference type="ARBA" id="ARBA00022679"/>
    </source>
</evidence>
<dbReference type="PANTHER" id="PTHR13069">
    <property type="entry name" value="ALKYLATED DNA REPAIR PROTEIN ALKB HOMOLOG 8"/>
    <property type="match status" value="1"/>
</dbReference>
<dbReference type="GO" id="GO:0030488">
    <property type="term" value="P:tRNA methylation"/>
    <property type="evidence" value="ECO:0007669"/>
    <property type="project" value="TreeGrafter"/>
</dbReference>
<dbReference type="GO" id="GO:0000049">
    <property type="term" value="F:tRNA binding"/>
    <property type="evidence" value="ECO:0007669"/>
    <property type="project" value="TreeGrafter"/>
</dbReference>
<dbReference type="AlphaFoldDB" id="A0A830H3M0"/>
<dbReference type="GO" id="GO:0005634">
    <property type="term" value="C:nucleus"/>
    <property type="evidence" value="ECO:0007669"/>
    <property type="project" value="TreeGrafter"/>
</dbReference>
<dbReference type="OrthoDB" id="271595at2759"/>
<dbReference type="Gene3D" id="3.40.50.150">
    <property type="entry name" value="Vaccinia Virus protein VP39"/>
    <property type="match status" value="1"/>
</dbReference>
<dbReference type="Proteomes" id="UP000660262">
    <property type="component" value="Unassembled WGS sequence"/>
</dbReference>
<gene>
    <name evidence="5" type="ORF">PPROV_000036000</name>
</gene>
<evidence type="ECO:0000259" key="4">
    <source>
        <dbReference type="Pfam" id="PF08241"/>
    </source>
</evidence>
<evidence type="ECO:0000256" key="3">
    <source>
        <dbReference type="SAM" id="MobiDB-lite"/>
    </source>
</evidence>